<gene>
    <name evidence="2" type="ORF">DFQ12_0160</name>
</gene>
<dbReference type="Pfam" id="PF14200">
    <property type="entry name" value="RicinB_lectin_2"/>
    <property type="match status" value="2"/>
</dbReference>
<proteinExistence type="predicted"/>
<dbReference type="Proteomes" id="UP000286246">
    <property type="component" value="Unassembled WGS sequence"/>
</dbReference>
<dbReference type="OrthoDB" id="692964at2"/>
<keyword evidence="2" id="KW-0430">Lectin</keyword>
<name>A0A420BF58_SPHD1</name>
<dbReference type="InterPro" id="IPR000772">
    <property type="entry name" value="Ricin_B_lectin"/>
</dbReference>
<evidence type="ECO:0000259" key="1">
    <source>
        <dbReference type="SMART" id="SM00458"/>
    </source>
</evidence>
<protein>
    <submittedName>
        <fullName evidence="2">Ricin-type beta-trefoil lectin protein</fullName>
    </submittedName>
</protein>
<keyword evidence="3" id="KW-1185">Reference proteome</keyword>
<comment type="caution">
    <text evidence="2">The sequence shown here is derived from an EMBL/GenBank/DDBJ whole genome shotgun (WGS) entry which is preliminary data.</text>
</comment>
<accession>A0A420BF58</accession>
<dbReference type="SUPFAM" id="SSF50370">
    <property type="entry name" value="Ricin B-like lectins"/>
    <property type="match status" value="1"/>
</dbReference>
<dbReference type="Gene3D" id="2.80.10.50">
    <property type="match status" value="2"/>
</dbReference>
<evidence type="ECO:0000313" key="3">
    <source>
        <dbReference type="Proteomes" id="UP000286246"/>
    </source>
</evidence>
<dbReference type="Gene3D" id="3.20.20.190">
    <property type="entry name" value="Phosphatidylinositol (PI) phosphodiesterase"/>
    <property type="match status" value="1"/>
</dbReference>
<dbReference type="InterPro" id="IPR017946">
    <property type="entry name" value="PLC-like_Pdiesterase_TIM-brl"/>
</dbReference>
<dbReference type="EMBL" id="RAPY01000001">
    <property type="protein sequence ID" value="RKE55329.1"/>
    <property type="molecule type" value="Genomic_DNA"/>
</dbReference>
<evidence type="ECO:0000313" key="2">
    <source>
        <dbReference type="EMBL" id="RKE55329.1"/>
    </source>
</evidence>
<dbReference type="AlphaFoldDB" id="A0A420BF58"/>
<dbReference type="GO" id="GO:0030246">
    <property type="term" value="F:carbohydrate binding"/>
    <property type="evidence" value="ECO:0007669"/>
    <property type="project" value="UniProtKB-KW"/>
</dbReference>
<dbReference type="InterPro" id="IPR035992">
    <property type="entry name" value="Ricin_B-like_lectins"/>
</dbReference>
<dbReference type="SMART" id="SM00458">
    <property type="entry name" value="RICIN"/>
    <property type="match status" value="1"/>
</dbReference>
<dbReference type="GO" id="GO:0008081">
    <property type="term" value="F:phosphoric diester hydrolase activity"/>
    <property type="evidence" value="ECO:0007669"/>
    <property type="project" value="InterPro"/>
</dbReference>
<dbReference type="CDD" id="cd00161">
    <property type="entry name" value="beta-trefoil_Ricin-like"/>
    <property type="match status" value="1"/>
</dbReference>
<organism evidence="2 3">
    <name type="scientific">Sphingobacterium detergens</name>
    <dbReference type="NCBI Taxonomy" id="1145106"/>
    <lineage>
        <taxon>Bacteria</taxon>
        <taxon>Pseudomonadati</taxon>
        <taxon>Bacteroidota</taxon>
        <taxon>Sphingobacteriia</taxon>
        <taxon>Sphingobacteriales</taxon>
        <taxon>Sphingobacteriaceae</taxon>
        <taxon>Sphingobacterium</taxon>
    </lineage>
</organism>
<dbReference type="GO" id="GO:0006629">
    <property type="term" value="P:lipid metabolic process"/>
    <property type="evidence" value="ECO:0007669"/>
    <property type="project" value="InterPro"/>
</dbReference>
<dbReference type="PROSITE" id="PS50231">
    <property type="entry name" value="RICIN_B_LECTIN"/>
    <property type="match status" value="1"/>
</dbReference>
<reference evidence="2 3" key="1">
    <citation type="submission" date="2018-09" db="EMBL/GenBank/DDBJ databases">
        <title>Genomic Encyclopedia of Type Strains, Phase III (KMG-III): the genomes of soil and plant-associated and newly described type strains.</title>
        <authorList>
            <person name="Whitman W."/>
        </authorList>
    </citation>
    <scope>NUCLEOTIDE SEQUENCE [LARGE SCALE GENOMIC DNA]</scope>
    <source>
        <strain evidence="2 3">CECT 7938</strain>
    </source>
</reference>
<dbReference type="RefSeq" id="WP_120257124.1">
    <property type="nucleotide sequence ID" value="NZ_RAPY01000001.1"/>
</dbReference>
<feature type="domain" description="Ricin B lectin" evidence="1">
    <location>
        <begin position="279"/>
        <end position="421"/>
    </location>
</feature>
<dbReference type="PROSITE" id="PS51257">
    <property type="entry name" value="PROKAR_LIPOPROTEIN"/>
    <property type="match status" value="1"/>
</dbReference>
<sequence length="423" mass="46542">MRKTTLMFGKAVCMFACMTYLFVGCQKDITQIQENAPKKMGKVNTTLAGPTFVSAHRANDLIKVDEIINEGINSLEVDIYVANKGGQPTCLIGHEAGTATGQTLEEYFANLNQKLPGYTSLWLDCKDLNSATNEQLFLKTLKKMDSLYSIKNRVLIESMYPEHLTGFKQLGWKVSYYCNWSDLSGKTAAQQQVVMDAMYSKLTTYGVDGISYDASVDNAMKSYFPTKTVGTERVKMYAWALSRYYGEANLASKLAGYSHLDILLITFYSPQGILTDGANYKIVSALTKEPSKLVDANGNPPVNGEDVTLWTYNYPTTSNQVWKLRSVGSGYYALKNVADTTKVLEVRGGGSANSTPVQVATFANTSAQRWKITYVGSGNYNLEPASAVGKNLDVNGSSTANDTQIQIYSAHTGNAQKFRLVKQ</sequence>